<dbReference type="PANTHER" id="PTHR43832">
    <property type="match status" value="1"/>
</dbReference>
<dbReference type="InterPro" id="IPR029063">
    <property type="entry name" value="SAM-dependent_MTases_sf"/>
</dbReference>
<protein>
    <recommendedName>
        <fullName evidence="4">Coclaurine N-methyltransferase</fullName>
    </recommendedName>
</protein>
<dbReference type="CDD" id="cd02440">
    <property type="entry name" value="AdoMet_MTases"/>
    <property type="match status" value="1"/>
</dbReference>
<dbReference type="PANTHER" id="PTHR43832:SF1">
    <property type="entry name" value="S-ADENOSYL-L-METHIONINE-DEPENDENT METHYLTRANSFERASES SUPERFAMILY PROTEIN"/>
    <property type="match status" value="1"/>
</dbReference>
<sequence length="352" mass="41037">MASLYEPILDTGYVPDMVMRMGVRTLLGRRLASLTYPNAEAADAAKTAYIKLLKERETIAIHTKEANEQHYELPTEFFRLCLGERFKYSSCLFEDASKGERPRSLEEAEEAMLDLYVQRAGLVDGMRMLDLGCGWGSLTLYLAKRFPGSQIVALSNSATQREYIMGQAKANGFNNVTVHTGDIAVFEMKDEFDRILSIEMFEHMKNYESLLAKVSKWLKPETGRLFVHVFAHKSMAYDFRTDEDNSWMAKYFFTGGTMPSQDLFMWFQRDLEVIDRWTVSGTHYAKTSEEWLKRMDKNKSKIIPLFTETYGSTEQAYVWFHRWRIFYIAVAETFAFNKGEEWFVVHYLFKRK</sequence>
<gene>
    <name evidence="2" type="ORF">HK105_205128</name>
</gene>
<evidence type="ECO:0000313" key="3">
    <source>
        <dbReference type="Proteomes" id="UP001527925"/>
    </source>
</evidence>
<reference evidence="2 3" key="1">
    <citation type="submission" date="2023-09" db="EMBL/GenBank/DDBJ databases">
        <title>Pangenome analysis of Batrachochytrium dendrobatidis and related Chytrids.</title>
        <authorList>
            <person name="Yacoub M.N."/>
            <person name="Stajich J.E."/>
            <person name="James T.Y."/>
        </authorList>
    </citation>
    <scope>NUCLEOTIDE SEQUENCE [LARGE SCALE GENOMIC DNA]</scope>
    <source>
        <strain evidence="2 3">JEL0888</strain>
    </source>
</reference>
<keyword evidence="3" id="KW-1185">Reference proteome</keyword>
<dbReference type="SUPFAM" id="SSF53335">
    <property type="entry name" value="S-adenosyl-L-methionine-dependent methyltransferases"/>
    <property type="match status" value="1"/>
</dbReference>
<comment type="caution">
    <text evidence="2">The sequence shown here is derived from an EMBL/GenBank/DDBJ whole genome shotgun (WGS) entry which is preliminary data.</text>
</comment>
<comment type="similarity">
    <text evidence="1">Belongs to the CFA/CMAS family.</text>
</comment>
<name>A0ABR4N6U9_9FUNG</name>
<evidence type="ECO:0000256" key="1">
    <source>
        <dbReference type="ARBA" id="ARBA00010815"/>
    </source>
</evidence>
<dbReference type="EMBL" id="JADGIZ020000025">
    <property type="protein sequence ID" value="KAL2915263.1"/>
    <property type="molecule type" value="Genomic_DNA"/>
</dbReference>
<evidence type="ECO:0008006" key="4">
    <source>
        <dbReference type="Google" id="ProtNLM"/>
    </source>
</evidence>
<organism evidence="2 3">
    <name type="scientific">Polyrhizophydium stewartii</name>
    <dbReference type="NCBI Taxonomy" id="2732419"/>
    <lineage>
        <taxon>Eukaryota</taxon>
        <taxon>Fungi</taxon>
        <taxon>Fungi incertae sedis</taxon>
        <taxon>Chytridiomycota</taxon>
        <taxon>Chytridiomycota incertae sedis</taxon>
        <taxon>Chytridiomycetes</taxon>
        <taxon>Rhizophydiales</taxon>
        <taxon>Rhizophydiales incertae sedis</taxon>
        <taxon>Polyrhizophydium</taxon>
    </lineage>
</organism>
<evidence type="ECO:0000313" key="2">
    <source>
        <dbReference type="EMBL" id="KAL2915263.1"/>
    </source>
</evidence>
<proteinExistence type="inferred from homology"/>
<dbReference type="Proteomes" id="UP001527925">
    <property type="component" value="Unassembled WGS sequence"/>
</dbReference>
<accession>A0ABR4N6U9</accession>
<dbReference type="Gene3D" id="3.40.50.150">
    <property type="entry name" value="Vaccinia Virus protein VP39"/>
    <property type="match status" value="1"/>
</dbReference>
<dbReference type="Pfam" id="PF02353">
    <property type="entry name" value="CMAS"/>
    <property type="match status" value="1"/>
</dbReference>